<evidence type="ECO:0000313" key="2">
    <source>
        <dbReference type="EMBL" id="GAF74436.1"/>
    </source>
</evidence>
<organism evidence="2">
    <name type="scientific">marine sediment metagenome</name>
    <dbReference type="NCBI Taxonomy" id="412755"/>
    <lineage>
        <taxon>unclassified sequences</taxon>
        <taxon>metagenomes</taxon>
        <taxon>ecological metagenomes</taxon>
    </lineage>
</organism>
<name>X0SH50_9ZZZZ</name>
<feature type="compositionally biased region" description="Polar residues" evidence="1">
    <location>
        <begin position="36"/>
        <end position="72"/>
    </location>
</feature>
<proteinExistence type="predicted"/>
<feature type="region of interest" description="Disordered" evidence="1">
    <location>
        <begin position="19"/>
        <end position="72"/>
    </location>
</feature>
<comment type="caution">
    <text evidence="2">The sequence shown here is derived from an EMBL/GenBank/DDBJ whole genome shotgun (WGS) entry which is preliminary data.</text>
</comment>
<dbReference type="EMBL" id="BARS01005504">
    <property type="protein sequence ID" value="GAF74436.1"/>
    <property type="molecule type" value="Genomic_DNA"/>
</dbReference>
<protein>
    <submittedName>
        <fullName evidence="2">Uncharacterized protein</fullName>
    </submittedName>
</protein>
<feature type="non-terminal residue" evidence="2">
    <location>
        <position position="72"/>
    </location>
</feature>
<accession>X0SH50</accession>
<gene>
    <name evidence="2" type="ORF">S01H1_10801</name>
</gene>
<sequence>MAADETIVPDVGLEITTDRLLTAPNGGEPKWVEWGTGSTSPAAGDTDLTTPSAEARSVGTQTQETNSTADDT</sequence>
<dbReference type="AlphaFoldDB" id="X0SH50"/>
<reference evidence="2" key="1">
    <citation type="journal article" date="2014" name="Front. Microbiol.">
        <title>High frequency of phylogenetically diverse reductive dehalogenase-homologous genes in deep subseafloor sedimentary metagenomes.</title>
        <authorList>
            <person name="Kawai M."/>
            <person name="Futagami T."/>
            <person name="Toyoda A."/>
            <person name="Takaki Y."/>
            <person name="Nishi S."/>
            <person name="Hori S."/>
            <person name="Arai W."/>
            <person name="Tsubouchi T."/>
            <person name="Morono Y."/>
            <person name="Uchiyama I."/>
            <person name="Ito T."/>
            <person name="Fujiyama A."/>
            <person name="Inagaki F."/>
            <person name="Takami H."/>
        </authorList>
    </citation>
    <scope>NUCLEOTIDE SEQUENCE</scope>
    <source>
        <strain evidence="2">Expedition CK06-06</strain>
    </source>
</reference>
<evidence type="ECO:0000256" key="1">
    <source>
        <dbReference type="SAM" id="MobiDB-lite"/>
    </source>
</evidence>